<evidence type="ECO:0000313" key="4">
    <source>
        <dbReference type="Proteomes" id="UP000245539"/>
    </source>
</evidence>
<evidence type="ECO:0000259" key="2">
    <source>
        <dbReference type="Pfam" id="PF22494"/>
    </source>
</evidence>
<dbReference type="InterPro" id="IPR011047">
    <property type="entry name" value="Quinoprotein_ADH-like_sf"/>
</dbReference>
<evidence type="ECO:0000256" key="1">
    <source>
        <dbReference type="SAM" id="SignalP"/>
    </source>
</evidence>
<dbReference type="InterPro" id="IPR011044">
    <property type="entry name" value="Quino_amine_DH_bsu"/>
</dbReference>
<keyword evidence="1" id="KW-0732">Signal</keyword>
<dbReference type="PANTHER" id="PTHR46928">
    <property type="entry name" value="MESENCHYME-SPECIFIC CELL SURFACE GLYCOPROTEIN"/>
    <property type="match status" value="1"/>
</dbReference>
<gene>
    <name evidence="3" type="ORF">DKW60_14575</name>
</gene>
<dbReference type="Proteomes" id="UP000245539">
    <property type="component" value="Unassembled WGS sequence"/>
</dbReference>
<reference evidence="3 4" key="1">
    <citation type="submission" date="2018-05" db="EMBL/GenBank/DDBJ databases">
        <title>Leucothrix arctica sp. nov., isolated from Arctic seawater.</title>
        <authorList>
            <person name="Choi A."/>
            <person name="Baek K."/>
        </authorList>
    </citation>
    <scope>NUCLEOTIDE SEQUENCE [LARGE SCALE GENOMIC DNA]</scope>
    <source>
        <strain evidence="3 4">JCM 18388</strain>
    </source>
</reference>
<dbReference type="InterPro" id="IPR015943">
    <property type="entry name" value="WD40/YVTN_repeat-like_dom_sf"/>
</dbReference>
<keyword evidence="4" id="KW-1185">Reference proteome</keyword>
<dbReference type="PANTHER" id="PTHR46928:SF1">
    <property type="entry name" value="MESENCHYME-SPECIFIC CELL SURFACE GLYCOPROTEIN"/>
    <property type="match status" value="1"/>
</dbReference>
<feature type="domain" description="Choice-of-anchor I" evidence="2">
    <location>
        <begin position="38"/>
        <end position="364"/>
    </location>
</feature>
<feature type="chain" id="PRO_5016308532" description="Choice-of-anchor I domain-containing protein" evidence="1">
    <location>
        <begin position="23"/>
        <end position="522"/>
    </location>
</feature>
<proteinExistence type="predicted"/>
<dbReference type="Gene3D" id="2.130.10.10">
    <property type="entry name" value="YVTN repeat-like/Quinoprotein amine dehydrogenase"/>
    <property type="match status" value="1"/>
</dbReference>
<dbReference type="InterPro" id="IPR052956">
    <property type="entry name" value="Mesenchyme-surface_protein"/>
</dbReference>
<name>A0A317CAS7_9GAMM</name>
<protein>
    <recommendedName>
        <fullName evidence="2">Choice-of-anchor I domain-containing protein</fullName>
    </recommendedName>
</protein>
<dbReference type="InterPro" id="IPR055188">
    <property type="entry name" value="Choice_anch_I"/>
</dbReference>
<evidence type="ECO:0000313" key="3">
    <source>
        <dbReference type="EMBL" id="PWQ95638.1"/>
    </source>
</evidence>
<dbReference type="Pfam" id="PF22494">
    <property type="entry name" value="choice_anch_I"/>
    <property type="match status" value="2"/>
</dbReference>
<dbReference type="PROSITE" id="PS51257">
    <property type="entry name" value="PROKAR_LIPOPROTEIN"/>
    <property type="match status" value="1"/>
</dbReference>
<feature type="domain" description="Choice-of-anchor I" evidence="2">
    <location>
        <begin position="377"/>
        <end position="520"/>
    </location>
</feature>
<dbReference type="AlphaFoldDB" id="A0A317CAS7"/>
<comment type="caution">
    <text evidence="3">The sequence shown here is derived from an EMBL/GenBank/DDBJ whole genome shotgun (WGS) entry which is preliminary data.</text>
</comment>
<dbReference type="RefSeq" id="WP_109838394.1">
    <property type="nucleotide sequence ID" value="NZ_QGKM01000043.1"/>
</dbReference>
<sequence length="522" mass="54969">MGLNKKCLFVSPLILSSLLVGCNIFDDDDDEPKKVTPVSIASVTTLDFSSFNANEAALEASGLRVFGPDMTTGGDATLAADLEPEYVTVSADGSMAWVSLQENNGIAKVDLVNKTITDIYGLGFKDHGVAGNELDASDEDDDAVVLRTFANLKGMYQPDGIASFEEDGVTYIVSANEGDGREYDGFEEESRVEDLTLDATAFPDAATLQDETQLGRLKVTMNLDTATASSNFSELHTYGARSFSIWNGDSGELVYDSGADLAIQTNSAGLYPDGRSDAKGTEPENVAIGMVGEKRLAFIGLERANAVAIYDLTDMDNIEFLQLVSDAEDIGPEGILFISAADSATARALLVVSNEVSGSITVYEANASGSFSQLSRLVLDGGEGAAEISAYDRLNQQLFVVNNGEDLDDPRVDVIDFSEPATLSAPVSSIDISAYGGGVNSVAVSNGVLATAIEGTAKTDDGVVAIFDAKTFEFLDKVTVGALPDMVTFTPDGKTIITADEGEPNSDYSVDPMGSVSIVTLN</sequence>
<dbReference type="SUPFAM" id="SSF50969">
    <property type="entry name" value="YVTN repeat-like/Quinoprotein amine dehydrogenase"/>
    <property type="match status" value="1"/>
</dbReference>
<organism evidence="3 4">
    <name type="scientific">Leucothrix pacifica</name>
    <dbReference type="NCBI Taxonomy" id="1247513"/>
    <lineage>
        <taxon>Bacteria</taxon>
        <taxon>Pseudomonadati</taxon>
        <taxon>Pseudomonadota</taxon>
        <taxon>Gammaproteobacteria</taxon>
        <taxon>Thiotrichales</taxon>
        <taxon>Thiotrichaceae</taxon>
        <taxon>Leucothrix</taxon>
    </lineage>
</organism>
<dbReference type="SUPFAM" id="SSF50998">
    <property type="entry name" value="Quinoprotein alcohol dehydrogenase-like"/>
    <property type="match status" value="1"/>
</dbReference>
<accession>A0A317CAS7</accession>
<feature type="signal peptide" evidence="1">
    <location>
        <begin position="1"/>
        <end position="22"/>
    </location>
</feature>
<dbReference type="NCBIfam" id="NF038117">
    <property type="entry name" value="choice_anch_I"/>
    <property type="match status" value="1"/>
</dbReference>
<dbReference type="EMBL" id="QGKM01000043">
    <property type="protein sequence ID" value="PWQ95638.1"/>
    <property type="molecule type" value="Genomic_DNA"/>
</dbReference>
<dbReference type="OrthoDB" id="9803927at2"/>